<keyword evidence="5" id="KW-0560">Oxidoreductase</keyword>
<proteinExistence type="inferred from homology"/>
<comment type="caution">
    <text evidence="7">The sequence shown here is derived from an EMBL/GenBank/DDBJ whole genome shotgun (WGS) entry which is preliminary data.</text>
</comment>
<dbReference type="Gene3D" id="3.30.9.10">
    <property type="entry name" value="D-Amino Acid Oxidase, subunit A, domain 2"/>
    <property type="match status" value="1"/>
</dbReference>
<reference evidence="7" key="1">
    <citation type="journal article" date="2022" name="bioRxiv">
        <title>Deciphering the potential niche of two novel black yeast fungi from a biological soil crust based on their genomes, phenotypes, and melanin regulation.</title>
        <authorList>
            <consortium name="DOE Joint Genome Institute"/>
            <person name="Carr E.C."/>
            <person name="Barton Q."/>
            <person name="Grambo S."/>
            <person name="Sullivan M."/>
            <person name="Renfro C.M."/>
            <person name="Kuo A."/>
            <person name="Pangilinan J."/>
            <person name="Lipzen A."/>
            <person name="Keymanesh K."/>
            <person name="Savage E."/>
            <person name="Barry K."/>
            <person name="Grigoriev I.V."/>
            <person name="Riekhof W.R."/>
            <person name="Harris S.S."/>
        </authorList>
    </citation>
    <scope>NUCLEOTIDE SEQUENCE</scope>
    <source>
        <strain evidence="7">JF 03-4F</strain>
    </source>
</reference>
<evidence type="ECO:0000256" key="3">
    <source>
        <dbReference type="ARBA" id="ARBA00022630"/>
    </source>
</evidence>
<evidence type="ECO:0000256" key="4">
    <source>
        <dbReference type="ARBA" id="ARBA00022827"/>
    </source>
</evidence>
<dbReference type="GO" id="GO:0008115">
    <property type="term" value="F:sarcosine oxidase activity"/>
    <property type="evidence" value="ECO:0007669"/>
    <property type="project" value="TreeGrafter"/>
</dbReference>
<dbReference type="AlphaFoldDB" id="A0AAN6DRW4"/>
<dbReference type="EMBL" id="MU404358">
    <property type="protein sequence ID" value="KAI1610497.1"/>
    <property type="molecule type" value="Genomic_DNA"/>
</dbReference>
<comment type="similarity">
    <text evidence="2">Belongs to the MSOX/MTOX family.</text>
</comment>
<dbReference type="SUPFAM" id="SSF51905">
    <property type="entry name" value="FAD/NAD(P)-binding domain"/>
    <property type="match status" value="1"/>
</dbReference>
<name>A0AAN6DRW4_9EURO</name>
<organism evidence="7 8">
    <name type="scientific">Exophiala viscosa</name>
    <dbReference type="NCBI Taxonomy" id="2486360"/>
    <lineage>
        <taxon>Eukaryota</taxon>
        <taxon>Fungi</taxon>
        <taxon>Dikarya</taxon>
        <taxon>Ascomycota</taxon>
        <taxon>Pezizomycotina</taxon>
        <taxon>Eurotiomycetes</taxon>
        <taxon>Chaetothyriomycetidae</taxon>
        <taxon>Chaetothyriales</taxon>
        <taxon>Herpotrichiellaceae</taxon>
        <taxon>Exophiala</taxon>
    </lineage>
</organism>
<feature type="domain" description="FAD dependent oxidoreductase" evidence="6">
    <location>
        <begin position="11"/>
        <end position="386"/>
    </location>
</feature>
<dbReference type="GO" id="GO:0051698">
    <property type="term" value="F:saccharopine oxidase activity"/>
    <property type="evidence" value="ECO:0007669"/>
    <property type="project" value="TreeGrafter"/>
</dbReference>
<evidence type="ECO:0000256" key="2">
    <source>
        <dbReference type="ARBA" id="ARBA00010989"/>
    </source>
</evidence>
<comment type="cofactor">
    <cofactor evidence="1">
        <name>FAD</name>
        <dbReference type="ChEBI" id="CHEBI:57692"/>
    </cofactor>
</comment>
<evidence type="ECO:0000256" key="1">
    <source>
        <dbReference type="ARBA" id="ARBA00001974"/>
    </source>
</evidence>
<dbReference type="InterPro" id="IPR045170">
    <property type="entry name" value="MTOX"/>
</dbReference>
<keyword evidence="8" id="KW-1185">Reference proteome</keyword>
<dbReference type="PANTHER" id="PTHR10961">
    <property type="entry name" value="PEROXISOMAL SARCOSINE OXIDASE"/>
    <property type="match status" value="1"/>
</dbReference>
<protein>
    <submittedName>
        <fullName evidence="7">FAD dependent oxidoreductase</fullName>
    </submittedName>
</protein>
<sequence length="451" mass="49761">MPAPLEKNNPIIIVGAGTWGCSTSLHLARRGYTDVTVFDPFPVPSIISAGNDINKVLEAGSFSGGEDEAVVAQILLAAAKQGWRNDPVFSPYFHDVGYILAASSTAAIKTTLEREINHHKDLFTELSTAEDFRATMPPGVLTGEFPQWKGWLRRSGVGWVHARKAMVAAYEEAGRLGVKFVFGNARGKVESLLYQTGDVRGVRTADGIDHSSNRVILAAGAYAPQIFDFENQLRPTAWTLAHIQMSPEEAKLYRNLPVLFHSEKGFFMEPDEDNLELKVCDEYPGYCNWVTPEEGKDNALPYSKPLPRNKIPVESARRIRRFLSETMPHLADRPFSHAATIWCADTSNRAFLITQHPRYESLILAAGDSGHGFTHLPSIGGFVADLMCGQLDSRLAKSWRWRPEVAQGFWGDDVLGRSGADNRVIHLNETASEGWIGAGSDATQVVRLSKL</sequence>
<dbReference type="GO" id="GO:0050660">
    <property type="term" value="F:flavin adenine dinucleotide binding"/>
    <property type="evidence" value="ECO:0007669"/>
    <property type="project" value="InterPro"/>
</dbReference>
<dbReference type="Pfam" id="PF01266">
    <property type="entry name" value="DAO"/>
    <property type="match status" value="1"/>
</dbReference>
<evidence type="ECO:0000256" key="5">
    <source>
        <dbReference type="ARBA" id="ARBA00023002"/>
    </source>
</evidence>
<dbReference type="InterPro" id="IPR036188">
    <property type="entry name" value="FAD/NAD-bd_sf"/>
</dbReference>
<accession>A0AAN6DRW4</accession>
<dbReference type="PANTHER" id="PTHR10961:SF24">
    <property type="entry name" value="HYPOTHETICAL FRUCTOSYL AMINE:OXYGEN OXIDOREDUCTASE (EUROFUNG)"/>
    <property type="match status" value="1"/>
</dbReference>
<keyword evidence="4" id="KW-0274">FAD</keyword>
<dbReference type="InterPro" id="IPR006076">
    <property type="entry name" value="FAD-dep_OxRdtase"/>
</dbReference>
<evidence type="ECO:0000313" key="7">
    <source>
        <dbReference type="EMBL" id="KAI1610497.1"/>
    </source>
</evidence>
<evidence type="ECO:0000313" key="8">
    <source>
        <dbReference type="Proteomes" id="UP001203852"/>
    </source>
</evidence>
<keyword evidence="3" id="KW-0285">Flavoprotein</keyword>
<gene>
    <name evidence="7" type="ORF">EDD36DRAFT_467559</name>
</gene>
<dbReference type="Gene3D" id="3.50.50.60">
    <property type="entry name" value="FAD/NAD(P)-binding domain"/>
    <property type="match status" value="1"/>
</dbReference>
<evidence type="ECO:0000259" key="6">
    <source>
        <dbReference type="Pfam" id="PF01266"/>
    </source>
</evidence>
<dbReference type="Proteomes" id="UP001203852">
    <property type="component" value="Unassembled WGS sequence"/>
</dbReference>